<dbReference type="RefSeq" id="WP_319833441.1">
    <property type="nucleotide sequence ID" value="NZ_CP138858.1"/>
</dbReference>
<name>A0ABZ0RM51_9BACT</name>
<keyword evidence="2" id="KW-1185">Reference proteome</keyword>
<gene>
    <name evidence="1" type="ORF">SH580_02550</name>
</gene>
<evidence type="ECO:0000313" key="2">
    <source>
        <dbReference type="Proteomes" id="UP001324993"/>
    </source>
</evidence>
<sequence length="353" mass="40011">MSVKIQTKAKDFPTGNSFRVSNITTDLSYTLVELAHAAITVGHGHNWNLILGNSIGGQMELMWKLTAFLTAVEERRHHDWGGPTSRLTQTERMARMDPSERRALNYHLGMTLSCAWSRKQLGTPWLQHLDIYGEQYDTVLLDGRSRPDLIGRTSSGDWVVIESKGYSSKPSSSTDPLKCTISKAKAQAQRVVTIGRDTPSILIASFAYFYKGRRGHRFTHPAIAMEVYDPPTFEDDGEKNTEVVNPIYLPKWSSGQFLTDYYSKWSPFFSNKDQLSEDGNLLLRKFENFGITIGINSELLWLLQSSERQENYSDKIAQILSNSNDLNSKDTYSPGDGISLTMESEWLERFSKK</sequence>
<evidence type="ECO:0008006" key="3">
    <source>
        <dbReference type="Google" id="ProtNLM"/>
    </source>
</evidence>
<accession>A0ABZ0RM51</accession>
<organism evidence="1 2">
    <name type="scientific">Coraliomargarita algicola</name>
    <dbReference type="NCBI Taxonomy" id="3092156"/>
    <lineage>
        <taxon>Bacteria</taxon>
        <taxon>Pseudomonadati</taxon>
        <taxon>Verrucomicrobiota</taxon>
        <taxon>Opitutia</taxon>
        <taxon>Puniceicoccales</taxon>
        <taxon>Coraliomargaritaceae</taxon>
        <taxon>Coraliomargarita</taxon>
    </lineage>
</organism>
<protein>
    <recommendedName>
        <fullName evidence="3">NERD domain-containing protein</fullName>
    </recommendedName>
</protein>
<proteinExistence type="predicted"/>
<dbReference type="Proteomes" id="UP001324993">
    <property type="component" value="Chromosome"/>
</dbReference>
<evidence type="ECO:0000313" key="1">
    <source>
        <dbReference type="EMBL" id="WPJ96582.1"/>
    </source>
</evidence>
<reference evidence="1 2" key="1">
    <citation type="submission" date="2023-11" db="EMBL/GenBank/DDBJ databases">
        <title>Coraliomargarita sp. nov., isolated from marine algae.</title>
        <authorList>
            <person name="Lee J.K."/>
            <person name="Baek J.H."/>
            <person name="Kim J.M."/>
            <person name="Choi D.G."/>
            <person name="Jeon C.O."/>
        </authorList>
    </citation>
    <scope>NUCLEOTIDE SEQUENCE [LARGE SCALE GENOMIC DNA]</scope>
    <source>
        <strain evidence="1 2">J2-16</strain>
    </source>
</reference>
<dbReference type="EMBL" id="CP138858">
    <property type="protein sequence ID" value="WPJ96582.1"/>
    <property type="molecule type" value="Genomic_DNA"/>
</dbReference>